<name>A0A1K0IWG5_CUPNE</name>
<dbReference type="AlphaFoldDB" id="A0A1K0IWG5"/>
<protein>
    <submittedName>
        <fullName evidence="1">Uncharacterized protein</fullName>
    </submittedName>
</protein>
<proteinExistence type="predicted"/>
<reference evidence="1" key="1">
    <citation type="submission" date="2016-09" db="EMBL/GenBank/DDBJ databases">
        <authorList>
            <person name="Capua I."/>
            <person name="De Benedictis P."/>
            <person name="Joannis T."/>
            <person name="Lombin L.H."/>
            <person name="Cattoli G."/>
        </authorList>
    </citation>
    <scope>NUCLEOTIDE SEQUENCE</scope>
    <source>
        <strain evidence="1">B9</strain>
    </source>
</reference>
<gene>
    <name evidence="1" type="ORF">CNECB9_3880018</name>
</gene>
<dbReference type="EMBL" id="FMSH01000321">
    <property type="protein sequence ID" value="SCU79081.1"/>
    <property type="molecule type" value="Genomic_DNA"/>
</dbReference>
<organism evidence="1">
    <name type="scientific">Cupriavidus necator</name>
    <name type="common">Alcaligenes eutrophus</name>
    <name type="synonym">Ralstonia eutropha</name>
    <dbReference type="NCBI Taxonomy" id="106590"/>
    <lineage>
        <taxon>Bacteria</taxon>
        <taxon>Pseudomonadati</taxon>
        <taxon>Pseudomonadota</taxon>
        <taxon>Betaproteobacteria</taxon>
        <taxon>Burkholderiales</taxon>
        <taxon>Burkholderiaceae</taxon>
        <taxon>Cupriavidus</taxon>
    </lineage>
</organism>
<sequence>MRDILGCSEPLDSEVYGDSQPDQGWYAGGASIVRKGLFRL</sequence>
<evidence type="ECO:0000313" key="1">
    <source>
        <dbReference type="EMBL" id="SCU79081.1"/>
    </source>
</evidence>
<accession>A0A1K0IWG5</accession>